<evidence type="ECO:0000256" key="1">
    <source>
        <dbReference type="SAM" id="SignalP"/>
    </source>
</evidence>
<feature type="signal peptide" evidence="1">
    <location>
        <begin position="1"/>
        <end position="35"/>
    </location>
</feature>
<reference evidence="2" key="1">
    <citation type="submission" date="2016-01" db="EMBL/GenBank/DDBJ databases">
        <title>Reference transcriptome for the parasite Schistocephalus solidus: insights into the molecular evolution of parasitism.</title>
        <authorList>
            <person name="Hebert F.O."/>
            <person name="Grambauer S."/>
            <person name="Barber I."/>
            <person name="Landry C.R."/>
            <person name="Aubin-Horth N."/>
        </authorList>
    </citation>
    <scope>NUCLEOTIDE SEQUENCE</scope>
</reference>
<evidence type="ECO:0000313" key="2">
    <source>
        <dbReference type="EMBL" id="JAP52954.1"/>
    </source>
</evidence>
<dbReference type="AlphaFoldDB" id="A0A0X3PMG6"/>
<organism evidence="2">
    <name type="scientific">Schistocephalus solidus</name>
    <name type="common">Tapeworm</name>
    <dbReference type="NCBI Taxonomy" id="70667"/>
    <lineage>
        <taxon>Eukaryota</taxon>
        <taxon>Metazoa</taxon>
        <taxon>Spiralia</taxon>
        <taxon>Lophotrochozoa</taxon>
        <taxon>Platyhelminthes</taxon>
        <taxon>Cestoda</taxon>
        <taxon>Eucestoda</taxon>
        <taxon>Diphyllobothriidea</taxon>
        <taxon>Diphyllobothriidae</taxon>
        <taxon>Schistocephalus</taxon>
    </lineage>
</organism>
<feature type="non-terminal residue" evidence="2">
    <location>
        <position position="1"/>
    </location>
</feature>
<sequence length="168" mass="18737">ACCWYSLLAYPQKDSSMKFVTLIVLLLAAVVLSSAAKHTAVISGSKSFLEGIPTTCIEYIKGLIKWEIIVTSKKDIDWIISWTNSTTCSKCISSKVTKEDIYDCMTCLLPHKDHIIKLPGCHVCLNDIKNAQKVCKRCLTEVIYVTESVICVVEAKVRKTMLLLEFGV</sequence>
<gene>
    <name evidence="2" type="ORF">TR155824</name>
</gene>
<name>A0A0X3PMG6_SCHSO</name>
<feature type="chain" id="PRO_5007051216" evidence="1">
    <location>
        <begin position="36"/>
        <end position="168"/>
    </location>
</feature>
<keyword evidence="1" id="KW-0732">Signal</keyword>
<dbReference type="EMBL" id="GEEE01010271">
    <property type="protein sequence ID" value="JAP52954.1"/>
    <property type="molecule type" value="Transcribed_RNA"/>
</dbReference>
<protein>
    <submittedName>
        <fullName evidence="2">Uncharacterized protein</fullName>
    </submittedName>
</protein>
<accession>A0A0X3PMG6</accession>
<proteinExistence type="predicted"/>